<sequence length="132" mass="13645">MTSQENTVNPIRTPAALAIALLLAAAPAWAAGPAKPSQAQIDYRQERARCLRGESGQDRATCLKEAGAAYQEARRGTLSAPAGADLSRNATQRCEAQPPADRDACVQRILGGGAAEGSVQGGGLIRSTESSK</sequence>
<dbReference type="Proteomes" id="UP000552954">
    <property type="component" value="Unassembled WGS sequence"/>
</dbReference>
<comment type="caution">
    <text evidence="3">The sequence shown here is derived from an EMBL/GenBank/DDBJ whole genome shotgun (WGS) entry which is preliminary data.</text>
</comment>
<organism evidence="3 4">
    <name type="scientific">Ramlibacter montanisoli</name>
    <dbReference type="NCBI Taxonomy" id="2732512"/>
    <lineage>
        <taxon>Bacteria</taxon>
        <taxon>Pseudomonadati</taxon>
        <taxon>Pseudomonadota</taxon>
        <taxon>Betaproteobacteria</taxon>
        <taxon>Burkholderiales</taxon>
        <taxon>Comamonadaceae</taxon>
        <taxon>Ramlibacter</taxon>
    </lineage>
</organism>
<reference evidence="3 4" key="2">
    <citation type="submission" date="2020-06" db="EMBL/GenBank/DDBJ databases">
        <title>Ramlibacter rhizophilus sp. nov., isolated from rhizosphere soil of national flower Mugunghwa from South Korea.</title>
        <authorList>
            <person name="Zheng-Fei Y."/>
            <person name="Huan T."/>
        </authorList>
    </citation>
    <scope>NUCLEOTIDE SEQUENCE [LARGE SCALE GENOMIC DNA]</scope>
    <source>
        <strain evidence="3 4">B156</strain>
    </source>
</reference>
<name>A0A849KND1_9BURK</name>
<accession>A0A849KND1</accession>
<evidence type="ECO:0000256" key="2">
    <source>
        <dbReference type="SAM" id="SignalP"/>
    </source>
</evidence>
<keyword evidence="2" id="KW-0732">Signal</keyword>
<feature type="chain" id="PRO_5032516744" evidence="2">
    <location>
        <begin position="31"/>
        <end position="132"/>
    </location>
</feature>
<dbReference type="AlphaFoldDB" id="A0A849KND1"/>
<keyword evidence="4" id="KW-1185">Reference proteome</keyword>
<dbReference type="EMBL" id="JABFCS010000001">
    <property type="protein sequence ID" value="NNU43279.1"/>
    <property type="molecule type" value="Genomic_DNA"/>
</dbReference>
<evidence type="ECO:0000313" key="4">
    <source>
        <dbReference type="Proteomes" id="UP000552954"/>
    </source>
</evidence>
<proteinExistence type="predicted"/>
<feature type="region of interest" description="Disordered" evidence="1">
    <location>
        <begin position="74"/>
        <end position="102"/>
    </location>
</feature>
<evidence type="ECO:0000313" key="3">
    <source>
        <dbReference type="EMBL" id="NNU43279.1"/>
    </source>
</evidence>
<protein>
    <submittedName>
        <fullName evidence="3">Uncharacterized protein</fullName>
    </submittedName>
</protein>
<feature type="signal peptide" evidence="2">
    <location>
        <begin position="1"/>
        <end position="30"/>
    </location>
</feature>
<evidence type="ECO:0000256" key="1">
    <source>
        <dbReference type="SAM" id="MobiDB-lite"/>
    </source>
</evidence>
<reference evidence="3 4" key="1">
    <citation type="submission" date="2020-05" db="EMBL/GenBank/DDBJ databases">
        <authorList>
            <person name="Khan S.A."/>
            <person name="Jeon C.O."/>
            <person name="Chun B.H."/>
        </authorList>
    </citation>
    <scope>NUCLEOTIDE SEQUENCE [LARGE SCALE GENOMIC DNA]</scope>
    <source>
        <strain evidence="3 4">B156</strain>
    </source>
</reference>
<gene>
    <name evidence="3" type="ORF">HK415_09075</name>
</gene>